<dbReference type="GO" id="GO:0046872">
    <property type="term" value="F:metal ion binding"/>
    <property type="evidence" value="ECO:0007669"/>
    <property type="project" value="UniProtKB-KW"/>
</dbReference>
<comment type="cofactor">
    <cofactor evidence="1">
        <name>Mn(2+)</name>
        <dbReference type="ChEBI" id="CHEBI:29035"/>
    </cofactor>
</comment>
<dbReference type="PRINTS" id="PR00114">
    <property type="entry name" value="STPHPHTASE"/>
</dbReference>
<evidence type="ECO:0000256" key="4">
    <source>
        <dbReference type="ARBA" id="ARBA00022912"/>
    </source>
</evidence>
<keyword evidence="5" id="KW-0464">Manganese</keyword>
<keyword evidence="3 8" id="KW-0378">Hydrolase</keyword>
<dbReference type="InterPro" id="IPR029052">
    <property type="entry name" value="Metallo-depent_PP-like"/>
</dbReference>
<dbReference type="Gene3D" id="3.60.21.10">
    <property type="match status" value="1"/>
</dbReference>
<dbReference type="STRING" id="75913.A0A0K0FQ86"/>
<keyword evidence="2" id="KW-0479">Metal-binding</keyword>
<dbReference type="InterPro" id="IPR050341">
    <property type="entry name" value="PP1_catalytic_subunit"/>
</dbReference>
<comment type="catalytic activity">
    <reaction evidence="7 8">
        <text>O-phospho-L-threonyl-[protein] + H2O = L-threonyl-[protein] + phosphate</text>
        <dbReference type="Rhea" id="RHEA:47004"/>
        <dbReference type="Rhea" id="RHEA-COMP:11060"/>
        <dbReference type="Rhea" id="RHEA-COMP:11605"/>
        <dbReference type="ChEBI" id="CHEBI:15377"/>
        <dbReference type="ChEBI" id="CHEBI:30013"/>
        <dbReference type="ChEBI" id="CHEBI:43474"/>
        <dbReference type="ChEBI" id="CHEBI:61977"/>
        <dbReference type="EC" id="3.1.3.16"/>
    </reaction>
</comment>
<evidence type="ECO:0000256" key="2">
    <source>
        <dbReference type="ARBA" id="ARBA00022723"/>
    </source>
</evidence>
<dbReference type="WBParaSite" id="SVE_1157200.1">
    <property type="protein sequence ID" value="SVE_1157200.1"/>
    <property type="gene ID" value="SVE_1157200"/>
</dbReference>
<comment type="catalytic activity">
    <reaction evidence="6">
        <text>O-phospho-L-seryl-[protein] + H2O = L-seryl-[protein] + phosphate</text>
        <dbReference type="Rhea" id="RHEA:20629"/>
        <dbReference type="Rhea" id="RHEA-COMP:9863"/>
        <dbReference type="Rhea" id="RHEA-COMP:11604"/>
        <dbReference type="ChEBI" id="CHEBI:15377"/>
        <dbReference type="ChEBI" id="CHEBI:29999"/>
        <dbReference type="ChEBI" id="CHEBI:43474"/>
        <dbReference type="ChEBI" id="CHEBI:83421"/>
        <dbReference type="EC" id="3.1.3.16"/>
    </reaction>
</comment>
<protein>
    <recommendedName>
        <fullName evidence="8">Serine/threonine-protein phosphatase</fullName>
        <ecNumber evidence="8">3.1.3.16</ecNumber>
    </recommendedName>
</protein>
<dbReference type="PANTHER" id="PTHR11668">
    <property type="entry name" value="SERINE/THREONINE PROTEIN PHOSPHATASE"/>
    <property type="match status" value="1"/>
</dbReference>
<evidence type="ECO:0000313" key="11">
    <source>
        <dbReference type="WBParaSite" id="SVE_1157200.1"/>
    </source>
</evidence>
<reference evidence="11" key="2">
    <citation type="submission" date="2015-08" db="UniProtKB">
        <authorList>
            <consortium name="WormBaseParasite"/>
        </authorList>
    </citation>
    <scope>IDENTIFICATION</scope>
</reference>
<name>A0A0K0FQ86_STRVS</name>
<dbReference type="CDD" id="cd00144">
    <property type="entry name" value="MPP_PPP_family"/>
    <property type="match status" value="1"/>
</dbReference>
<accession>A0A0K0FQ86</accession>
<dbReference type="EC" id="3.1.3.16" evidence="8"/>
<evidence type="ECO:0000313" key="10">
    <source>
        <dbReference type="Proteomes" id="UP000035680"/>
    </source>
</evidence>
<dbReference type="AlphaFoldDB" id="A0A0K0FQ86"/>
<dbReference type="PROSITE" id="PS00125">
    <property type="entry name" value="SER_THR_PHOSPHATASE"/>
    <property type="match status" value="1"/>
</dbReference>
<sequence>MKVVDCGGCKRSMSRNLETFQVDVVESIINPINEEKKLFISCFLSDEDVEKLLEEFRCAKDQKIVNVELSLNKPTIGNVYVYRTDDEITGVDRTIRPVDSSTQTRKSIENDNSLLSNIIRNGPRPYDYKYDDLANILTKAKEIISKEPVLIECPIPCAIYGDIHGQYSDLFRWFQINGWPSKTKSIFLGDYVDYGIYGIEVIGLLCALKIEFPNNIYLIRGNHEEEQLNKGYQFYHEVLLKFGKKKGEQMFHLFGDLFSYLPLSCLIGKKVLCMHGGLSPKLKSLDSLREIRRPIKIFMRNTLACDLVWSDPVASRRDPAYMPNCRRSPGSSIGQLFSIKAIEDTLKTLKIDLIVRGHQVPLKGINSYADGKCLTLFSAPGYQGDNAFNINWGASLNIDKNFHITINKLRVTRKCRMNRIKVVTARDTFVKNVFNT</sequence>
<dbReference type="Pfam" id="PF00149">
    <property type="entry name" value="Metallophos"/>
    <property type="match status" value="1"/>
</dbReference>
<dbReference type="InterPro" id="IPR004843">
    <property type="entry name" value="Calcineurin-like_PHP"/>
</dbReference>
<dbReference type="InterPro" id="IPR006186">
    <property type="entry name" value="Ser/Thr-sp_prot-phosphatase"/>
</dbReference>
<evidence type="ECO:0000256" key="1">
    <source>
        <dbReference type="ARBA" id="ARBA00001936"/>
    </source>
</evidence>
<evidence type="ECO:0000256" key="8">
    <source>
        <dbReference type="RuleBase" id="RU004273"/>
    </source>
</evidence>
<comment type="similarity">
    <text evidence="8">Belongs to the PPP phosphatase family.</text>
</comment>
<evidence type="ECO:0000259" key="9">
    <source>
        <dbReference type="PROSITE" id="PS00125"/>
    </source>
</evidence>
<evidence type="ECO:0000256" key="7">
    <source>
        <dbReference type="ARBA" id="ARBA00048336"/>
    </source>
</evidence>
<feature type="domain" description="Serine/threonine specific protein phosphatases" evidence="9">
    <location>
        <begin position="219"/>
        <end position="224"/>
    </location>
</feature>
<dbReference type="GO" id="GO:0004722">
    <property type="term" value="F:protein serine/threonine phosphatase activity"/>
    <property type="evidence" value="ECO:0007669"/>
    <property type="project" value="UniProtKB-EC"/>
</dbReference>
<dbReference type="PANTHER" id="PTHR11668:SF300">
    <property type="entry name" value="SERINE_THREONINE-PROTEIN PHOSPHATASE"/>
    <property type="match status" value="1"/>
</dbReference>
<evidence type="ECO:0000256" key="3">
    <source>
        <dbReference type="ARBA" id="ARBA00022801"/>
    </source>
</evidence>
<dbReference type="Proteomes" id="UP000035680">
    <property type="component" value="Unassembled WGS sequence"/>
</dbReference>
<keyword evidence="10" id="KW-1185">Reference proteome</keyword>
<dbReference type="SMART" id="SM00156">
    <property type="entry name" value="PP2Ac"/>
    <property type="match status" value="1"/>
</dbReference>
<dbReference type="GO" id="GO:0005634">
    <property type="term" value="C:nucleus"/>
    <property type="evidence" value="ECO:0007669"/>
    <property type="project" value="TreeGrafter"/>
</dbReference>
<organism evidence="10 11">
    <name type="scientific">Strongyloides venezuelensis</name>
    <name type="common">Threadworm</name>
    <dbReference type="NCBI Taxonomy" id="75913"/>
    <lineage>
        <taxon>Eukaryota</taxon>
        <taxon>Metazoa</taxon>
        <taxon>Ecdysozoa</taxon>
        <taxon>Nematoda</taxon>
        <taxon>Chromadorea</taxon>
        <taxon>Rhabditida</taxon>
        <taxon>Tylenchina</taxon>
        <taxon>Panagrolaimomorpha</taxon>
        <taxon>Strongyloidoidea</taxon>
        <taxon>Strongyloididae</taxon>
        <taxon>Strongyloides</taxon>
    </lineage>
</organism>
<dbReference type="SUPFAM" id="SSF56300">
    <property type="entry name" value="Metallo-dependent phosphatases"/>
    <property type="match status" value="1"/>
</dbReference>
<evidence type="ECO:0000256" key="6">
    <source>
        <dbReference type="ARBA" id="ARBA00047761"/>
    </source>
</evidence>
<evidence type="ECO:0000256" key="5">
    <source>
        <dbReference type="ARBA" id="ARBA00023211"/>
    </source>
</evidence>
<keyword evidence="4" id="KW-0904">Protein phosphatase</keyword>
<proteinExistence type="inferred from homology"/>
<dbReference type="GO" id="GO:0005737">
    <property type="term" value="C:cytoplasm"/>
    <property type="evidence" value="ECO:0007669"/>
    <property type="project" value="TreeGrafter"/>
</dbReference>
<reference evidence="10" key="1">
    <citation type="submission" date="2014-07" db="EMBL/GenBank/DDBJ databases">
        <authorList>
            <person name="Martin A.A"/>
            <person name="De Silva N."/>
        </authorList>
    </citation>
    <scope>NUCLEOTIDE SEQUENCE</scope>
</reference>